<dbReference type="AlphaFoldDB" id="A0A1G7FA40"/>
<dbReference type="Proteomes" id="UP000198823">
    <property type="component" value="Unassembled WGS sequence"/>
</dbReference>
<reference evidence="1 2" key="1">
    <citation type="submission" date="2016-10" db="EMBL/GenBank/DDBJ databases">
        <authorList>
            <person name="de Groot N.N."/>
        </authorList>
    </citation>
    <scope>NUCLEOTIDE SEQUENCE [LARGE SCALE GENOMIC DNA]</scope>
    <source>
        <strain evidence="1 2">CGMCC 1.6762</strain>
    </source>
</reference>
<evidence type="ECO:0000313" key="1">
    <source>
        <dbReference type="EMBL" id="SDE72759.1"/>
    </source>
</evidence>
<organism evidence="1 2">
    <name type="scientific">Bhargavaea beijingensis</name>
    <dbReference type="NCBI Taxonomy" id="426756"/>
    <lineage>
        <taxon>Bacteria</taxon>
        <taxon>Bacillati</taxon>
        <taxon>Bacillota</taxon>
        <taxon>Bacilli</taxon>
        <taxon>Bacillales</taxon>
        <taxon>Caryophanaceae</taxon>
        <taxon>Bhargavaea</taxon>
    </lineage>
</organism>
<name>A0A1G7FA40_9BACL</name>
<protein>
    <submittedName>
        <fullName evidence="1">Uncharacterized protein</fullName>
    </submittedName>
</protein>
<evidence type="ECO:0000313" key="2">
    <source>
        <dbReference type="Proteomes" id="UP000198823"/>
    </source>
</evidence>
<dbReference type="STRING" id="426756.SAMN04488126_11761"/>
<accession>A0A1G7FA40</accession>
<gene>
    <name evidence="1" type="ORF">SAMN04488126_11761</name>
</gene>
<proteinExistence type="predicted"/>
<dbReference type="EMBL" id="FNAR01000017">
    <property type="protein sequence ID" value="SDE72759.1"/>
    <property type="molecule type" value="Genomic_DNA"/>
</dbReference>
<sequence length="70" mass="7661">MQVERHPFIFVAGRAEAGFLTPGGNCLTFGRSSLTLGPICLTLIKTALPAHKNPAVLMGIRRRITYFNFA</sequence>